<keyword evidence="4" id="KW-1185">Reference proteome</keyword>
<feature type="domain" description="Adenylyltransferase AadA C-terminal" evidence="2">
    <location>
        <begin position="8"/>
        <end position="95"/>
    </location>
</feature>
<dbReference type="GO" id="GO:0016740">
    <property type="term" value="F:transferase activity"/>
    <property type="evidence" value="ECO:0007669"/>
    <property type="project" value="UniProtKB-KW"/>
</dbReference>
<sequence length="106" mass="12422">MINIFSDQYLNDIETASENCTSRPVYTILNLCRVLYYLKEGVISSKKEGGVWGIKTLDNKYTEIVLICTEKYLNNTKNLNIENDILIEFIHYMKTEISNQLENRVY</sequence>
<accession>A0A940NRQ9</accession>
<name>A0A940NRQ9_9BACI</name>
<organism evidence="3 4">
    <name type="scientific">Gottfriedia endophytica</name>
    <dbReference type="NCBI Taxonomy" id="2820819"/>
    <lineage>
        <taxon>Bacteria</taxon>
        <taxon>Bacillati</taxon>
        <taxon>Bacillota</taxon>
        <taxon>Bacilli</taxon>
        <taxon>Bacillales</taxon>
        <taxon>Bacillaceae</taxon>
        <taxon>Gottfriedia</taxon>
    </lineage>
</organism>
<dbReference type="EMBL" id="JAGIYQ010000012">
    <property type="protein sequence ID" value="MBP0726585.1"/>
    <property type="molecule type" value="Genomic_DNA"/>
</dbReference>
<evidence type="ECO:0000259" key="2">
    <source>
        <dbReference type="Pfam" id="PF13427"/>
    </source>
</evidence>
<keyword evidence="1" id="KW-0808">Transferase</keyword>
<proteinExistence type="predicted"/>
<comment type="caution">
    <text evidence="3">The sequence shown here is derived from an EMBL/GenBank/DDBJ whole genome shotgun (WGS) entry which is preliminary data.</text>
</comment>
<dbReference type="AlphaFoldDB" id="A0A940NRQ9"/>
<protein>
    <submittedName>
        <fullName evidence="3">DUF4111 domain-containing protein</fullName>
    </submittedName>
</protein>
<evidence type="ECO:0000313" key="4">
    <source>
        <dbReference type="Proteomes" id="UP000682134"/>
    </source>
</evidence>
<dbReference type="InterPro" id="IPR025184">
    <property type="entry name" value="AadA_C"/>
</dbReference>
<evidence type="ECO:0000313" key="3">
    <source>
        <dbReference type="EMBL" id="MBP0726585.1"/>
    </source>
</evidence>
<gene>
    <name evidence="3" type="ORF">J5Y03_15595</name>
</gene>
<dbReference type="Pfam" id="PF13427">
    <property type="entry name" value="AadA_C"/>
    <property type="match status" value="1"/>
</dbReference>
<evidence type="ECO:0000256" key="1">
    <source>
        <dbReference type="ARBA" id="ARBA00022679"/>
    </source>
</evidence>
<dbReference type="Proteomes" id="UP000682134">
    <property type="component" value="Unassembled WGS sequence"/>
</dbReference>
<reference evidence="3" key="1">
    <citation type="submission" date="2021-04" db="EMBL/GenBank/DDBJ databases">
        <title>Genome seq and assembly of Bacillus sp.</title>
        <authorList>
            <person name="Chhetri G."/>
        </authorList>
    </citation>
    <scope>NUCLEOTIDE SEQUENCE</scope>
    <source>
        <strain evidence="3">RG28</strain>
    </source>
</reference>
<dbReference type="RefSeq" id="WP_209406963.1">
    <property type="nucleotide sequence ID" value="NZ_JAGIYQ010000012.1"/>
</dbReference>